<name>A0ABN6FRA9_9GAMM</name>
<evidence type="ECO:0000256" key="1">
    <source>
        <dbReference type="SAM" id="Phobius"/>
    </source>
</evidence>
<feature type="transmembrane region" description="Helical" evidence="1">
    <location>
        <begin position="57"/>
        <end position="83"/>
    </location>
</feature>
<dbReference type="Proteomes" id="UP000681317">
    <property type="component" value="Chromosome"/>
</dbReference>
<dbReference type="RefSeq" id="WP_213436312.1">
    <property type="nucleotide sequence ID" value="NZ_AP024545.1"/>
</dbReference>
<keyword evidence="1" id="KW-1133">Transmembrane helix</keyword>
<protein>
    <submittedName>
        <fullName evidence="2">Uncharacterized protein</fullName>
    </submittedName>
</protein>
<organism evidence="2 3">
    <name type="scientific">Noviluteimonas caseinilytica</name>
    <dbReference type="NCBI Taxonomy" id="2675101"/>
    <lineage>
        <taxon>Bacteria</taxon>
        <taxon>Pseudomonadati</taxon>
        <taxon>Pseudomonadota</taxon>
        <taxon>Gammaproteobacteria</taxon>
        <taxon>Lysobacterales</taxon>
        <taxon>Lysobacteraceae</taxon>
        <taxon>Noviluteimonas</taxon>
    </lineage>
</organism>
<gene>
    <name evidence="2" type="ORF">LYSCAS_09900</name>
</gene>
<feature type="transmembrane region" description="Helical" evidence="1">
    <location>
        <begin position="16"/>
        <end position="37"/>
    </location>
</feature>
<accession>A0ABN6FRA9</accession>
<evidence type="ECO:0000313" key="2">
    <source>
        <dbReference type="EMBL" id="BCT91966.1"/>
    </source>
</evidence>
<proteinExistence type="predicted"/>
<keyword evidence="3" id="KW-1185">Reference proteome</keyword>
<evidence type="ECO:0000313" key="3">
    <source>
        <dbReference type="Proteomes" id="UP000681317"/>
    </source>
</evidence>
<sequence>MKQFIQSLQRENPWELHGFVFSIAAGISFASLSYAFVALMEYPDDVPLRDVLAPVDAVVFFLALAMCAFISYVGSMLASVLVLRMKRSILVKVKSATNWFP</sequence>
<keyword evidence="1" id="KW-0472">Membrane</keyword>
<keyword evidence="1" id="KW-0812">Transmembrane</keyword>
<reference evidence="2 3" key="1">
    <citation type="submission" date="2021-03" db="EMBL/GenBank/DDBJ databases">
        <title>Complete Genome Sequences of Two Lysobacter Strains Isolated from Sea Water (Lysobacter caseinilyticus) and Soil (Lysobacter helvus) in South Korea.</title>
        <authorList>
            <person name="Watanabe Y."/>
            <person name="Arakawa K."/>
        </authorList>
    </citation>
    <scope>NUCLEOTIDE SEQUENCE [LARGE SCALE GENOMIC DNA]</scope>
    <source>
        <strain evidence="2 3">KVB24</strain>
    </source>
</reference>
<dbReference type="EMBL" id="AP024545">
    <property type="protein sequence ID" value="BCT91966.1"/>
    <property type="molecule type" value="Genomic_DNA"/>
</dbReference>